<evidence type="ECO:0000313" key="3">
    <source>
        <dbReference type="Proteomes" id="UP000730482"/>
    </source>
</evidence>
<evidence type="ECO:0000313" key="2">
    <source>
        <dbReference type="EMBL" id="MBS2549417.1"/>
    </source>
</evidence>
<name>A0ABS5KTQ2_9ACTN</name>
<gene>
    <name evidence="2" type="ORF">KGQ19_21370</name>
</gene>
<evidence type="ECO:0000256" key="1">
    <source>
        <dbReference type="ARBA" id="ARBA00023002"/>
    </source>
</evidence>
<dbReference type="CDD" id="cd05327">
    <property type="entry name" value="retinol-DH_like_SDR_c_like"/>
    <property type="match status" value="1"/>
</dbReference>
<dbReference type="SUPFAM" id="SSF51735">
    <property type="entry name" value="NAD(P)-binding Rossmann-fold domains"/>
    <property type="match status" value="1"/>
</dbReference>
<dbReference type="Proteomes" id="UP000730482">
    <property type="component" value="Unassembled WGS sequence"/>
</dbReference>
<organism evidence="2 3">
    <name type="scientific">Catenulispora pinistramenti</name>
    <dbReference type="NCBI Taxonomy" id="2705254"/>
    <lineage>
        <taxon>Bacteria</taxon>
        <taxon>Bacillati</taxon>
        <taxon>Actinomycetota</taxon>
        <taxon>Actinomycetes</taxon>
        <taxon>Catenulisporales</taxon>
        <taxon>Catenulisporaceae</taxon>
        <taxon>Catenulispora</taxon>
    </lineage>
</organism>
<keyword evidence="3" id="KW-1185">Reference proteome</keyword>
<reference evidence="2 3" key="1">
    <citation type="submission" date="2020-02" db="EMBL/GenBank/DDBJ databases">
        <title>Acidophilic actinobacteria isolated from forest soil.</title>
        <authorList>
            <person name="Golinska P."/>
        </authorList>
    </citation>
    <scope>NUCLEOTIDE SEQUENCE [LARGE SCALE GENOMIC DNA]</scope>
    <source>
        <strain evidence="2 3">NL8</strain>
    </source>
</reference>
<dbReference type="InterPro" id="IPR036291">
    <property type="entry name" value="NAD(P)-bd_dom_sf"/>
</dbReference>
<comment type="caution">
    <text evidence="2">The sequence shown here is derived from an EMBL/GenBank/DDBJ whole genome shotgun (WGS) entry which is preliminary data.</text>
</comment>
<keyword evidence="1" id="KW-0560">Oxidoreductase</keyword>
<dbReference type="Gene3D" id="3.40.50.720">
    <property type="entry name" value="NAD(P)-binding Rossmann-like Domain"/>
    <property type="match status" value="1"/>
</dbReference>
<dbReference type="RefSeq" id="WP_212010976.1">
    <property type="nucleotide sequence ID" value="NZ_JAAFYZ010000072.1"/>
</dbReference>
<protein>
    <submittedName>
        <fullName evidence="2">SDR family NAD(P)-dependent oxidoreductase</fullName>
    </submittedName>
</protein>
<dbReference type="EMBL" id="JAAFYZ010000072">
    <property type="protein sequence ID" value="MBS2549417.1"/>
    <property type="molecule type" value="Genomic_DNA"/>
</dbReference>
<accession>A0ABS5KTQ2</accession>
<dbReference type="InterPro" id="IPR002347">
    <property type="entry name" value="SDR_fam"/>
</dbReference>
<dbReference type="PRINTS" id="PR00081">
    <property type="entry name" value="GDHRDH"/>
</dbReference>
<dbReference type="PANTHER" id="PTHR43157">
    <property type="entry name" value="PHOSPHATIDYLINOSITOL-GLYCAN BIOSYNTHESIS CLASS F PROTEIN-RELATED"/>
    <property type="match status" value="1"/>
</dbReference>
<dbReference type="Pfam" id="PF00106">
    <property type="entry name" value="adh_short"/>
    <property type="match status" value="1"/>
</dbReference>
<dbReference type="NCBIfam" id="NF004846">
    <property type="entry name" value="PRK06197.1"/>
    <property type="match status" value="1"/>
</dbReference>
<proteinExistence type="predicted"/>
<dbReference type="PANTHER" id="PTHR43157:SF31">
    <property type="entry name" value="PHOSPHATIDYLINOSITOL-GLYCAN BIOSYNTHESIS CLASS F PROTEIN"/>
    <property type="match status" value="1"/>
</dbReference>
<sequence>MTSRWTEQDIPGQSGRIAVVTGANTGVGFQIARALAWRGAVTVLACRDPRKAADAAAQIRATPPHPSAAGSGLVEEVEVDVEETNLASLSSIHTAAKAIRDRYPRIDLLINNAGVMWQPAGRTMDGFETHLGVNHLGHFALTGLLLDRMLGTTGSRIVTVSSPAHKQGRIDFADLQSDHHYRHIAAYAQSKLANLMFAYELQRRLTTHAAATTSLAAHPGGARSELNRTMPPLFRGRHWGLALPITHSTEKGALPILRAATAPTAEPGQYYGPDGWHEFRGRPTLLASSDSSHDAQAQRRLWAESERLTGVEYSFAVGDRIAGA</sequence>